<sequence>MNNPPNQSGLESGLEGLHIHRVRRITRRRTEELVERDERRKTEQLLVGDERQRVKEEERTAELINSDGAVKEGGRTDRLVCGATAAEGEAQRLCMAARSKHK</sequence>
<protein>
    <submittedName>
        <fullName evidence="1">Uncharacterized protein</fullName>
    </submittedName>
</protein>
<reference evidence="1 2" key="1">
    <citation type="journal article" date="2024" name="Genome Biol. Evol.">
        <title>Chromosome-level genome assembly of the viviparous eelpout Zoarces viviparus.</title>
        <authorList>
            <person name="Fuhrmann N."/>
            <person name="Brasseur M.V."/>
            <person name="Bakowski C.E."/>
            <person name="Podsiadlowski L."/>
            <person name="Prost S."/>
            <person name="Krehenwinkel H."/>
            <person name="Mayer C."/>
        </authorList>
    </citation>
    <scope>NUCLEOTIDE SEQUENCE [LARGE SCALE GENOMIC DNA]</scope>
    <source>
        <strain evidence="1">NO-MEL_2022_Ind0_liver</strain>
    </source>
</reference>
<dbReference type="AlphaFoldDB" id="A0AAW1FK05"/>
<proteinExistence type="predicted"/>
<keyword evidence="2" id="KW-1185">Reference proteome</keyword>
<gene>
    <name evidence="1" type="ORF">VZT92_007074</name>
</gene>
<evidence type="ECO:0000313" key="1">
    <source>
        <dbReference type="EMBL" id="KAK9534641.1"/>
    </source>
</evidence>
<dbReference type="EMBL" id="JBCEZU010000056">
    <property type="protein sequence ID" value="KAK9534641.1"/>
    <property type="molecule type" value="Genomic_DNA"/>
</dbReference>
<comment type="caution">
    <text evidence="1">The sequence shown here is derived from an EMBL/GenBank/DDBJ whole genome shotgun (WGS) entry which is preliminary data.</text>
</comment>
<evidence type="ECO:0000313" key="2">
    <source>
        <dbReference type="Proteomes" id="UP001488805"/>
    </source>
</evidence>
<organism evidence="1 2">
    <name type="scientific">Zoarces viviparus</name>
    <name type="common">Viviparous eelpout</name>
    <name type="synonym">Blennius viviparus</name>
    <dbReference type="NCBI Taxonomy" id="48416"/>
    <lineage>
        <taxon>Eukaryota</taxon>
        <taxon>Metazoa</taxon>
        <taxon>Chordata</taxon>
        <taxon>Craniata</taxon>
        <taxon>Vertebrata</taxon>
        <taxon>Euteleostomi</taxon>
        <taxon>Actinopterygii</taxon>
        <taxon>Neopterygii</taxon>
        <taxon>Teleostei</taxon>
        <taxon>Neoteleostei</taxon>
        <taxon>Acanthomorphata</taxon>
        <taxon>Eupercaria</taxon>
        <taxon>Perciformes</taxon>
        <taxon>Cottioidei</taxon>
        <taxon>Zoarcales</taxon>
        <taxon>Zoarcidae</taxon>
        <taxon>Zoarcinae</taxon>
        <taxon>Zoarces</taxon>
    </lineage>
</organism>
<accession>A0AAW1FK05</accession>
<name>A0AAW1FK05_ZOAVI</name>
<dbReference type="Proteomes" id="UP001488805">
    <property type="component" value="Unassembled WGS sequence"/>
</dbReference>